<dbReference type="PANTHER" id="PTHR12992">
    <property type="entry name" value="NUDIX HYDROLASE"/>
    <property type="match status" value="1"/>
</dbReference>
<accession>A0ABU2HNK6</accession>
<keyword evidence="4" id="KW-0378">Hydrolase</keyword>
<sequence>MLSAPQDLLRERLLRALSVPAVPSSDYDLNPAYATPVELRPAGVLAAFDRHGRLIMTKRASSLRHHPGQIALPGGKVDPGDANEIAAALREAHEEIGLDPAQVDILGTLPPHRTVTNFAMTAVLGLIQGDFCAKPEAEEVEEVFSVPFAHIADPDSYRIERRRWRGGWRSYYVAPYGPYYIWGATARVLHSLALRMTA</sequence>
<dbReference type="InterPro" id="IPR045121">
    <property type="entry name" value="CoAse"/>
</dbReference>
<dbReference type="SUPFAM" id="SSF55811">
    <property type="entry name" value="Nudix"/>
    <property type="match status" value="1"/>
</dbReference>
<keyword evidence="6" id="KW-0464">Manganese</keyword>
<dbReference type="InterPro" id="IPR015797">
    <property type="entry name" value="NUDIX_hydrolase-like_dom_sf"/>
</dbReference>
<evidence type="ECO:0000256" key="3">
    <source>
        <dbReference type="ARBA" id="ARBA00022723"/>
    </source>
</evidence>
<dbReference type="CDD" id="cd03426">
    <property type="entry name" value="NUDIX_CoAse_Nudt7"/>
    <property type="match status" value="1"/>
</dbReference>
<dbReference type="EMBL" id="JAVQLW010000001">
    <property type="protein sequence ID" value="MDS9466616.1"/>
    <property type="molecule type" value="Genomic_DNA"/>
</dbReference>
<dbReference type="InterPro" id="IPR000086">
    <property type="entry name" value="NUDIX_hydrolase_dom"/>
</dbReference>
<dbReference type="Pfam" id="PF00293">
    <property type="entry name" value="NUDIX"/>
    <property type="match status" value="1"/>
</dbReference>
<comment type="cofactor">
    <cofactor evidence="2">
        <name>Mg(2+)</name>
        <dbReference type="ChEBI" id="CHEBI:18420"/>
    </cofactor>
</comment>
<dbReference type="NCBIfam" id="NF007980">
    <property type="entry name" value="PRK10707.1"/>
    <property type="match status" value="1"/>
</dbReference>
<dbReference type="Gene3D" id="3.90.79.10">
    <property type="entry name" value="Nucleoside Triphosphate Pyrophosphohydrolase"/>
    <property type="match status" value="1"/>
</dbReference>
<evidence type="ECO:0000259" key="7">
    <source>
        <dbReference type="PROSITE" id="PS51462"/>
    </source>
</evidence>
<proteinExistence type="predicted"/>
<organism evidence="8 9">
    <name type="scientific">Paracoccus aurantius</name>
    <dbReference type="NCBI Taxonomy" id="3073814"/>
    <lineage>
        <taxon>Bacteria</taxon>
        <taxon>Pseudomonadati</taxon>
        <taxon>Pseudomonadota</taxon>
        <taxon>Alphaproteobacteria</taxon>
        <taxon>Rhodobacterales</taxon>
        <taxon>Paracoccaceae</taxon>
        <taxon>Paracoccus</taxon>
    </lineage>
</organism>
<comment type="caution">
    <text evidence="8">The sequence shown here is derived from an EMBL/GenBank/DDBJ whole genome shotgun (WGS) entry which is preliminary data.</text>
</comment>
<evidence type="ECO:0000256" key="2">
    <source>
        <dbReference type="ARBA" id="ARBA00001946"/>
    </source>
</evidence>
<dbReference type="Proteomes" id="UP001269144">
    <property type="component" value="Unassembled WGS sequence"/>
</dbReference>
<dbReference type="PROSITE" id="PS51462">
    <property type="entry name" value="NUDIX"/>
    <property type="match status" value="1"/>
</dbReference>
<name>A0ABU2HNK6_9RHOB</name>
<gene>
    <name evidence="8" type="ORF">RGQ15_03355</name>
</gene>
<evidence type="ECO:0000256" key="6">
    <source>
        <dbReference type="ARBA" id="ARBA00023211"/>
    </source>
</evidence>
<reference evidence="9" key="1">
    <citation type="submission" date="2023-07" db="EMBL/GenBank/DDBJ databases">
        <title>Paracoccus sp. MBLB3053 whole genome sequence.</title>
        <authorList>
            <person name="Hwang C.Y."/>
            <person name="Cho E.-S."/>
            <person name="Seo M.-J."/>
        </authorList>
    </citation>
    <scope>NUCLEOTIDE SEQUENCE [LARGE SCALE GENOMIC DNA]</scope>
    <source>
        <strain evidence="9">MBLB3053</strain>
    </source>
</reference>
<evidence type="ECO:0000313" key="9">
    <source>
        <dbReference type="Proteomes" id="UP001269144"/>
    </source>
</evidence>
<evidence type="ECO:0000256" key="1">
    <source>
        <dbReference type="ARBA" id="ARBA00001936"/>
    </source>
</evidence>
<dbReference type="RefSeq" id="WP_311158805.1">
    <property type="nucleotide sequence ID" value="NZ_JAVQLW010000001.1"/>
</dbReference>
<comment type="cofactor">
    <cofactor evidence="1">
        <name>Mn(2+)</name>
        <dbReference type="ChEBI" id="CHEBI:29035"/>
    </cofactor>
</comment>
<protein>
    <submittedName>
        <fullName evidence="8">CoA pyrophosphatase</fullName>
    </submittedName>
</protein>
<keyword evidence="3" id="KW-0479">Metal-binding</keyword>
<keyword evidence="9" id="KW-1185">Reference proteome</keyword>
<evidence type="ECO:0000313" key="8">
    <source>
        <dbReference type="EMBL" id="MDS9466616.1"/>
    </source>
</evidence>
<dbReference type="PANTHER" id="PTHR12992:SF11">
    <property type="entry name" value="MITOCHONDRIAL COENZYME A DIPHOSPHATASE NUDT8"/>
    <property type="match status" value="1"/>
</dbReference>
<evidence type="ECO:0000256" key="5">
    <source>
        <dbReference type="ARBA" id="ARBA00022842"/>
    </source>
</evidence>
<evidence type="ECO:0000256" key="4">
    <source>
        <dbReference type="ARBA" id="ARBA00022801"/>
    </source>
</evidence>
<keyword evidence="5" id="KW-0460">Magnesium</keyword>
<feature type="domain" description="Nudix hydrolase" evidence="7">
    <location>
        <begin position="38"/>
        <end position="167"/>
    </location>
</feature>